<evidence type="ECO:0000259" key="1">
    <source>
        <dbReference type="Pfam" id="PF01051"/>
    </source>
</evidence>
<dbReference type="SUPFAM" id="SSF46785">
    <property type="entry name" value="Winged helix' DNA-binding domain"/>
    <property type="match status" value="1"/>
</dbReference>
<dbReference type="Pfam" id="PF21205">
    <property type="entry name" value="Rep3_C"/>
    <property type="match status" value="1"/>
</dbReference>
<sequence>MIDAPLLTLTLTPRNREAIKPAELIQVTGHHELTLNARRAITILWHHAHMQGVEESKDYTIEIDDLKPDGHKGYEMVEEAIEALMRTILTMKHMDGKTRRVQFLGGNDLDDPDRPAGVLTYSFDKRLVEILRDSQIWGRIAIPILMAFTSRYSVSLYENLAQFANLNYKTSAEYTVADFRQLMGVPSDRYKSFGEFNKHVLKPAIAEINVLAPFGVTVLPVKEGKKVVKINLGWWKKTEAGLREAYAEAQRPKVGRRARIRGTVEYVSAPLPSQERLRRISPEIS</sequence>
<organism evidence="2">
    <name type="scientific">marine sediment metagenome</name>
    <dbReference type="NCBI Taxonomy" id="412755"/>
    <lineage>
        <taxon>unclassified sequences</taxon>
        <taxon>metagenomes</taxon>
        <taxon>ecological metagenomes</taxon>
    </lineage>
</organism>
<dbReference type="InterPro" id="IPR036388">
    <property type="entry name" value="WH-like_DNA-bd_sf"/>
</dbReference>
<protein>
    <recommendedName>
        <fullName evidence="1">Initiator Rep protein WH1 domain-containing protein</fullName>
    </recommendedName>
</protein>
<dbReference type="InterPro" id="IPR000525">
    <property type="entry name" value="Initiator_Rep_WH1"/>
</dbReference>
<name>A0A0F9TFX4_9ZZZZ</name>
<dbReference type="Gene3D" id="1.10.10.10">
    <property type="entry name" value="Winged helix-like DNA-binding domain superfamily/Winged helix DNA-binding domain"/>
    <property type="match status" value="1"/>
</dbReference>
<dbReference type="InterPro" id="IPR036390">
    <property type="entry name" value="WH_DNA-bd_sf"/>
</dbReference>
<dbReference type="GO" id="GO:0006270">
    <property type="term" value="P:DNA replication initiation"/>
    <property type="evidence" value="ECO:0007669"/>
    <property type="project" value="InterPro"/>
</dbReference>
<dbReference type="GO" id="GO:0003887">
    <property type="term" value="F:DNA-directed DNA polymerase activity"/>
    <property type="evidence" value="ECO:0007669"/>
    <property type="project" value="InterPro"/>
</dbReference>
<dbReference type="EMBL" id="LAZR01000267">
    <property type="protein sequence ID" value="KKN78194.1"/>
    <property type="molecule type" value="Genomic_DNA"/>
</dbReference>
<comment type="caution">
    <text evidence="2">The sequence shown here is derived from an EMBL/GenBank/DDBJ whole genome shotgun (WGS) entry which is preliminary data.</text>
</comment>
<feature type="domain" description="Initiator Rep protein WH1" evidence="1">
    <location>
        <begin position="20"/>
        <end position="160"/>
    </location>
</feature>
<dbReference type="AlphaFoldDB" id="A0A0F9TFX4"/>
<evidence type="ECO:0000313" key="2">
    <source>
        <dbReference type="EMBL" id="KKN78194.1"/>
    </source>
</evidence>
<reference evidence="2" key="1">
    <citation type="journal article" date="2015" name="Nature">
        <title>Complex archaea that bridge the gap between prokaryotes and eukaryotes.</title>
        <authorList>
            <person name="Spang A."/>
            <person name="Saw J.H."/>
            <person name="Jorgensen S.L."/>
            <person name="Zaremba-Niedzwiedzka K."/>
            <person name="Martijn J."/>
            <person name="Lind A.E."/>
            <person name="van Eijk R."/>
            <person name="Schleper C."/>
            <person name="Guy L."/>
            <person name="Ettema T.J."/>
        </authorList>
    </citation>
    <scope>NUCLEOTIDE SEQUENCE</scope>
</reference>
<gene>
    <name evidence="2" type="ORF">LCGC14_0352950</name>
</gene>
<accession>A0A0F9TFX4</accession>
<proteinExistence type="predicted"/>
<dbReference type="Pfam" id="PF01051">
    <property type="entry name" value="Rep3_N"/>
    <property type="match status" value="1"/>
</dbReference>